<comment type="caution">
    <text evidence="9">The sequence shown here is derived from an EMBL/GenBank/DDBJ whole genome shotgun (WGS) entry which is preliminary data.</text>
</comment>
<reference evidence="9 10" key="1">
    <citation type="submission" date="2017-06" db="EMBL/GenBank/DDBJ databases">
        <title>Draft genome sequence of a variant of Elsinoe murrayae.</title>
        <authorList>
            <person name="Cheng Q."/>
        </authorList>
    </citation>
    <scope>NUCLEOTIDE SEQUENCE [LARGE SCALE GENOMIC DNA]</scope>
    <source>
        <strain evidence="9 10">CQ-2017a</strain>
    </source>
</reference>
<dbReference type="SUPFAM" id="SSF103473">
    <property type="entry name" value="MFS general substrate transporter"/>
    <property type="match status" value="1"/>
</dbReference>
<feature type="region of interest" description="Disordered" evidence="6">
    <location>
        <begin position="1"/>
        <end position="74"/>
    </location>
</feature>
<evidence type="ECO:0000256" key="7">
    <source>
        <dbReference type="SAM" id="Phobius"/>
    </source>
</evidence>
<dbReference type="InterPro" id="IPR020846">
    <property type="entry name" value="MFS_dom"/>
</dbReference>
<keyword evidence="4 7" id="KW-1133">Transmembrane helix</keyword>
<dbReference type="InterPro" id="IPR036259">
    <property type="entry name" value="MFS_trans_sf"/>
</dbReference>
<dbReference type="FunFam" id="1.20.1250.20:FF:000013">
    <property type="entry name" value="MFS general substrate transporter"/>
    <property type="match status" value="1"/>
</dbReference>
<evidence type="ECO:0000256" key="6">
    <source>
        <dbReference type="SAM" id="MobiDB-lite"/>
    </source>
</evidence>
<feature type="transmembrane region" description="Helical" evidence="7">
    <location>
        <begin position="497"/>
        <end position="515"/>
    </location>
</feature>
<organism evidence="9 10">
    <name type="scientific">Sphaceloma murrayae</name>
    <dbReference type="NCBI Taxonomy" id="2082308"/>
    <lineage>
        <taxon>Eukaryota</taxon>
        <taxon>Fungi</taxon>
        <taxon>Dikarya</taxon>
        <taxon>Ascomycota</taxon>
        <taxon>Pezizomycotina</taxon>
        <taxon>Dothideomycetes</taxon>
        <taxon>Dothideomycetidae</taxon>
        <taxon>Myriangiales</taxon>
        <taxon>Elsinoaceae</taxon>
        <taxon>Sphaceloma</taxon>
    </lineage>
</organism>
<feature type="transmembrane region" description="Helical" evidence="7">
    <location>
        <begin position="430"/>
        <end position="455"/>
    </location>
</feature>
<dbReference type="PANTHER" id="PTHR43791">
    <property type="entry name" value="PERMEASE-RELATED"/>
    <property type="match status" value="1"/>
</dbReference>
<accession>A0A2K1QUB6</accession>
<feature type="transmembrane region" description="Helical" evidence="7">
    <location>
        <begin position="339"/>
        <end position="358"/>
    </location>
</feature>
<feature type="transmembrane region" description="Helical" evidence="7">
    <location>
        <begin position="404"/>
        <end position="424"/>
    </location>
</feature>
<dbReference type="Gene3D" id="1.20.1250.20">
    <property type="entry name" value="MFS general substrate transporter like domains"/>
    <property type="match status" value="2"/>
</dbReference>
<dbReference type="GO" id="GO:0022857">
    <property type="term" value="F:transmembrane transporter activity"/>
    <property type="evidence" value="ECO:0007669"/>
    <property type="project" value="InterPro"/>
</dbReference>
<dbReference type="PANTHER" id="PTHR43791:SF27">
    <property type="entry name" value="TRANSPORTER, PUTATIVE (AFU_ORTHOLOGUE AFUA_2G15730)-RELATED"/>
    <property type="match status" value="1"/>
</dbReference>
<feature type="transmembrane region" description="Helical" evidence="7">
    <location>
        <begin position="146"/>
        <end position="165"/>
    </location>
</feature>
<evidence type="ECO:0000256" key="4">
    <source>
        <dbReference type="ARBA" id="ARBA00022989"/>
    </source>
</evidence>
<keyword evidence="3 7" id="KW-0812">Transmembrane</keyword>
<feature type="domain" description="Major facilitator superfamily (MFS) profile" evidence="8">
    <location>
        <begin position="107"/>
        <end position="526"/>
    </location>
</feature>
<dbReference type="OrthoDB" id="2985014at2759"/>
<feature type="transmembrane region" description="Helical" evidence="7">
    <location>
        <begin position="467"/>
        <end position="485"/>
    </location>
</feature>
<dbReference type="AlphaFoldDB" id="A0A2K1QUB6"/>
<gene>
    <name evidence="9" type="ORF">CAC42_5194</name>
</gene>
<protein>
    <submittedName>
        <fullName evidence="9">High-affinity nicotinic acid transporter</fullName>
    </submittedName>
</protein>
<feature type="transmembrane region" description="Helical" evidence="7">
    <location>
        <begin position="197"/>
        <end position="220"/>
    </location>
</feature>
<dbReference type="EMBL" id="NKHZ01000039">
    <property type="protein sequence ID" value="PNS18655.1"/>
    <property type="molecule type" value="Genomic_DNA"/>
</dbReference>
<dbReference type="PROSITE" id="PS50850">
    <property type="entry name" value="MFS"/>
    <property type="match status" value="1"/>
</dbReference>
<sequence>MPPRGSDDEPASAGAPLLQDASKDDEASQELESPTDISLSDLRRDSALPQSPPLNKPFTTPLPSPGALSPALRSPLLRPPRPARKVSFQLFTPLEAAHVRRKIDTRLIPLLFTLYFLSFLDRSNIGNASLAGLRTDLSLSDGQFTALLRAFYVTYIAFEWMTLLYRVVPAHIYISCCVAAWGVVASLQALTTGFAGLLVLRLLLGVAEAAFGPGVPFYLSFFYKRDELAYRVGWFISAAPLASCVAGMLAWAILRAAEGSAMQGWRLLFLVEGFPSVIVAVWCWWWVPDGPGRVRWLKKRERRIAVQRLGREEDSMGKGGRKGLDWSQVRETLTDPKSYLTAGMFFSCNVAFSSMPVFEPVIVKSMGYTSTAAQGLSALPNLSAFVVVLFVSRLSDKQRSRSPYIMLVALCSMLGYIVLALSGSMDLSPILRYLCLFPITAGFFSAVTLTIVWTLDNHESDSGKGTGVALLNVIGQMGPLLGTGLYPQTDRPGYVKGHAVCAGFMGLVVVLAFALRKVLAYKNSRRTQAYDLVHEMKGYDAEHQGDVDLGGQSPNDNFT</sequence>
<keyword evidence="5 7" id="KW-0472">Membrane</keyword>
<evidence type="ECO:0000256" key="2">
    <source>
        <dbReference type="ARBA" id="ARBA00022448"/>
    </source>
</evidence>
<feature type="transmembrane region" description="Helical" evidence="7">
    <location>
        <begin position="265"/>
        <end position="287"/>
    </location>
</feature>
<dbReference type="Proteomes" id="UP000243797">
    <property type="component" value="Unassembled WGS sequence"/>
</dbReference>
<evidence type="ECO:0000256" key="3">
    <source>
        <dbReference type="ARBA" id="ARBA00022692"/>
    </source>
</evidence>
<keyword evidence="2" id="KW-0813">Transport</keyword>
<dbReference type="Pfam" id="PF07690">
    <property type="entry name" value="MFS_1"/>
    <property type="match status" value="1"/>
</dbReference>
<evidence type="ECO:0000256" key="1">
    <source>
        <dbReference type="ARBA" id="ARBA00004141"/>
    </source>
</evidence>
<feature type="transmembrane region" description="Helical" evidence="7">
    <location>
        <begin position="370"/>
        <end position="392"/>
    </location>
</feature>
<feature type="transmembrane region" description="Helical" evidence="7">
    <location>
        <begin position="172"/>
        <end position="191"/>
    </location>
</feature>
<evidence type="ECO:0000259" key="8">
    <source>
        <dbReference type="PROSITE" id="PS50850"/>
    </source>
</evidence>
<dbReference type="InParanoid" id="A0A2K1QUB6"/>
<feature type="compositionally biased region" description="Low complexity" evidence="6">
    <location>
        <begin position="65"/>
        <end position="74"/>
    </location>
</feature>
<proteinExistence type="predicted"/>
<evidence type="ECO:0000313" key="10">
    <source>
        <dbReference type="Proteomes" id="UP000243797"/>
    </source>
</evidence>
<name>A0A2K1QUB6_9PEZI</name>
<dbReference type="FunFam" id="1.20.1250.20:FF:000018">
    <property type="entry name" value="MFS transporter permease"/>
    <property type="match status" value="1"/>
</dbReference>
<keyword evidence="10" id="KW-1185">Reference proteome</keyword>
<feature type="compositionally biased region" description="Pro residues" evidence="6">
    <location>
        <begin position="50"/>
        <end position="64"/>
    </location>
</feature>
<dbReference type="GO" id="GO:0016020">
    <property type="term" value="C:membrane"/>
    <property type="evidence" value="ECO:0007669"/>
    <property type="project" value="UniProtKB-SubCell"/>
</dbReference>
<feature type="transmembrane region" description="Helical" evidence="7">
    <location>
        <begin position="107"/>
        <end position="126"/>
    </location>
</feature>
<evidence type="ECO:0000313" key="9">
    <source>
        <dbReference type="EMBL" id="PNS18655.1"/>
    </source>
</evidence>
<feature type="transmembrane region" description="Helical" evidence="7">
    <location>
        <begin position="232"/>
        <end position="253"/>
    </location>
</feature>
<dbReference type="InterPro" id="IPR011701">
    <property type="entry name" value="MFS"/>
</dbReference>
<evidence type="ECO:0000256" key="5">
    <source>
        <dbReference type="ARBA" id="ARBA00023136"/>
    </source>
</evidence>
<comment type="subcellular location">
    <subcellularLocation>
        <location evidence="1">Membrane</location>
        <topology evidence="1">Multi-pass membrane protein</topology>
    </subcellularLocation>
</comment>